<proteinExistence type="predicted"/>
<reference evidence="1" key="1">
    <citation type="submission" date="2023-03" db="EMBL/GenBank/DDBJ databases">
        <title>Massive genome expansion in bonnet fungi (Mycena s.s.) driven by repeated elements and novel gene families across ecological guilds.</title>
        <authorList>
            <consortium name="Lawrence Berkeley National Laboratory"/>
            <person name="Harder C.B."/>
            <person name="Miyauchi S."/>
            <person name="Viragh M."/>
            <person name="Kuo A."/>
            <person name="Thoen E."/>
            <person name="Andreopoulos B."/>
            <person name="Lu D."/>
            <person name="Skrede I."/>
            <person name="Drula E."/>
            <person name="Henrissat B."/>
            <person name="Morin E."/>
            <person name="Kohler A."/>
            <person name="Barry K."/>
            <person name="LaButti K."/>
            <person name="Morin E."/>
            <person name="Salamov A."/>
            <person name="Lipzen A."/>
            <person name="Mereny Z."/>
            <person name="Hegedus B."/>
            <person name="Baldrian P."/>
            <person name="Stursova M."/>
            <person name="Weitz H."/>
            <person name="Taylor A."/>
            <person name="Grigoriev I.V."/>
            <person name="Nagy L.G."/>
            <person name="Martin F."/>
            <person name="Kauserud H."/>
        </authorList>
    </citation>
    <scope>NUCLEOTIDE SEQUENCE</scope>
    <source>
        <strain evidence="1">9144</strain>
    </source>
</reference>
<protein>
    <recommendedName>
        <fullName evidence="3">Protein kinase domain-containing protein</fullName>
    </recommendedName>
</protein>
<comment type="caution">
    <text evidence="1">The sequence shown here is derived from an EMBL/GenBank/DDBJ whole genome shotgun (WGS) entry which is preliminary data.</text>
</comment>
<accession>A0AAD6V307</accession>
<organism evidence="1 2">
    <name type="scientific">Mycena pura</name>
    <dbReference type="NCBI Taxonomy" id="153505"/>
    <lineage>
        <taxon>Eukaryota</taxon>
        <taxon>Fungi</taxon>
        <taxon>Dikarya</taxon>
        <taxon>Basidiomycota</taxon>
        <taxon>Agaricomycotina</taxon>
        <taxon>Agaricomycetes</taxon>
        <taxon>Agaricomycetidae</taxon>
        <taxon>Agaricales</taxon>
        <taxon>Marasmiineae</taxon>
        <taxon>Mycenaceae</taxon>
        <taxon>Mycena</taxon>
    </lineage>
</organism>
<evidence type="ECO:0000313" key="2">
    <source>
        <dbReference type="Proteomes" id="UP001219525"/>
    </source>
</evidence>
<gene>
    <name evidence="1" type="ORF">GGX14DRAFT_371917</name>
</gene>
<evidence type="ECO:0000313" key="1">
    <source>
        <dbReference type="EMBL" id="KAJ7200893.1"/>
    </source>
</evidence>
<dbReference type="InterPro" id="IPR011009">
    <property type="entry name" value="Kinase-like_dom_sf"/>
</dbReference>
<dbReference type="AlphaFoldDB" id="A0AAD6V307"/>
<dbReference type="Gene3D" id="1.10.510.10">
    <property type="entry name" value="Transferase(Phosphotransferase) domain 1"/>
    <property type="match status" value="1"/>
</dbReference>
<sequence>MTISSLNTPSECSKNPAVIYTDPATLGGRPLGGRGLPVALYNSPLAVLTDDLANLDSGPAPPARILELAMEFIRISLEFYPHEVDRERAIGVVMDLVFPGANWQKKTTKEYKDAKGGTPDATWDDGGVFELKNERGMSGDPTAQTIGDYEKIVASHDTQLRGRSVMPMVLLSLASTQLEVCAAVYTDAAQVDHLVSMNFHDSVHLEEQVLRLGRVFVVLQTCLKDLKIHYATLRQKLASLLPADSSVHLPSPVSVSAASRQITADLDLRFLYKLSRDTGEPVDPRNVKEWQKNTQHGVFVALGGGQNGIPNQEVIVKFARRYNTEAHQMLAEKDLAPKLYYHCLVRGGLTMVVMENVQGIMASLWIQKISHLGTSLHLSKSVFEDVKQAIGVLHSKNLVFDDLRLQNIMVCQRNDHEAHAVLVDFDWAGTAGEARYPATISKIREWAPTVEAYGLMERGHDIHRLKAMEKEEFKLI</sequence>
<dbReference type="EMBL" id="JARJCW010000061">
    <property type="protein sequence ID" value="KAJ7200893.1"/>
    <property type="molecule type" value="Genomic_DNA"/>
</dbReference>
<dbReference type="Proteomes" id="UP001219525">
    <property type="component" value="Unassembled WGS sequence"/>
</dbReference>
<keyword evidence="2" id="KW-1185">Reference proteome</keyword>
<dbReference type="SUPFAM" id="SSF56112">
    <property type="entry name" value="Protein kinase-like (PK-like)"/>
    <property type="match status" value="1"/>
</dbReference>
<evidence type="ECO:0008006" key="3">
    <source>
        <dbReference type="Google" id="ProtNLM"/>
    </source>
</evidence>
<name>A0AAD6V307_9AGAR</name>